<keyword evidence="3" id="KW-1185">Reference proteome</keyword>
<organism evidence="2 3">
    <name type="scientific">Limnobacter thiooxidans</name>
    <dbReference type="NCBI Taxonomy" id="131080"/>
    <lineage>
        <taxon>Bacteria</taxon>
        <taxon>Pseudomonadati</taxon>
        <taxon>Pseudomonadota</taxon>
        <taxon>Betaproteobacteria</taxon>
        <taxon>Burkholderiales</taxon>
        <taxon>Burkholderiaceae</taxon>
        <taxon>Limnobacter</taxon>
    </lineage>
</organism>
<name>A0AA86IYW0_9BURK</name>
<evidence type="ECO:0000256" key="1">
    <source>
        <dbReference type="SAM" id="MobiDB-lite"/>
    </source>
</evidence>
<gene>
    <name evidence="2" type="ORF">RGQ30_16050</name>
</gene>
<protein>
    <submittedName>
        <fullName evidence="2">Uncharacterized protein</fullName>
    </submittedName>
</protein>
<dbReference type="Proteomes" id="UP001329151">
    <property type="component" value="Chromosome"/>
</dbReference>
<accession>A0AA86IYW0</accession>
<evidence type="ECO:0000313" key="3">
    <source>
        <dbReference type="Proteomes" id="UP001329151"/>
    </source>
</evidence>
<dbReference type="AlphaFoldDB" id="A0AA86IYW0"/>
<feature type="region of interest" description="Disordered" evidence="1">
    <location>
        <begin position="23"/>
        <end position="61"/>
    </location>
</feature>
<evidence type="ECO:0000313" key="2">
    <source>
        <dbReference type="EMBL" id="BET26104.1"/>
    </source>
</evidence>
<dbReference type="EMBL" id="AP028947">
    <property type="protein sequence ID" value="BET26104.1"/>
    <property type="molecule type" value="Genomic_DNA"/>
</dbReference>
<reference evidence="2 3" key="1">
    <citation type="submission" date="2023-10" db="EMBL/GenBank/DDBJ databases">
        <title>Complete Genome Sequence of Limnobacter thiooxidans CS-K2T, Isolated from freshwater lake sediments in Bavaria, Germany.</title>
        <authorList>
            <person name="Naruki M."/>
            <person name="Watanabe A."/>
            <person name="Warashina T."/>
            <person name="Morita T."/>
            <person name="Arakawa K."/>
        </authorList>
    </citation>
    <scope>NUCLEOTIDE SEQUENCE [LARGE SCALE GENOMIC DNA]</scope>
    <source>
        <strain evidence="2 3">CS-K2</strain>
    </source>
</reference>
<proteinExistence type="predicted"/>
<dbReference type="KEGG" id="lto:RGQ30_16050"/>
<feature type="compositionally biased region" description="Basic and acidic residues" evidence="1">
    <location>
        <begin position="30"/>
        <end position="43"/>
    </location>
</feature>
<sequence>MLSKKTTPFDLARIKARPAAEINTNPTARKGSDFEKTPKETFLRHHGAKATQNTHDKAKTG</sequence>